<evidence type="ECO:0000313" key="1">
    <source>
        <dbReference type="EMBL" id="KAG0425457.1"/>
    </source>
</evidence>
<evidence type="ECO:0000313" key="2">
    <source>
        <dbReference type="Proteomes" id="UP000805193"/>
    </source>
</evidence>
<protein>
    <submittedName>
        <fullName evidence="1">Uncharacterized protein</fullName>
    </submittedName>
</protein>
<reference evidence="1 2" key="1">
    <citation type="journal article" date="2020" name="Cell">
        <title>Large-Scale Comparative Analyses of Tick Genomes Elucidate Their Genetic Diversity and Vector Capacities.</title>
        <authorList>
            <consortium name="Tick Genome and Microbiome Consortium (TIGMIC)"/>
            <person name="Jia N."/>
            <person name="Wang J."/>
            <person name="Shi W."/>
            <person name="Du L."/>
            <person name="Sun Y."/>
            <person name="Zhan W."/>
            <person name="Jiang J.F."/>
            <person name="Wang Q."/>
            <person name="Zhang B."/>
            <person name="Ji P."/>
            <person name="Bell-Sakyi L."/>
            <person name="Cui X.M."/>
            <person name="Yuan T.T."/>
            <person name="Jiang B.G."/>
            <person name="Yang W.F."/>
            <person name="Lam T.T."/>
            <person name="Chang Q.C."/>
            <person name="Ding S.J."/>
            <person name="Wang X.J."/>
            <person name="Zhu J.G."/>
            <person name="Ruan X.D."/>
            <person name="Zhao L."/>
            <person name="Wei J.T."/>
            <person name="Ye R.Z."/>
            <person name="Que T.C."/>
            <person name="Du C.H."/>
            <person name="Zhou Y.H."/>
            <person name="Cheng J.X."/>
            <person name="Dai P.F."/>
            <person name="Guo W.B."/>
            <person name="Han X.H."/>
            <person name="Huang E.J."/>
            <person name="Li L.F."/>
            <person name="Wei W."/>
            <person name="Gao Y.C."/>
            <person name="Liu J.Z."/>
            <person name="Shao H.Z."/>
            <person name="Wang X."/>
            <person name="Wang C.C."/>
            <person name="Yang T.C."/>
            <person name="Huo Q.B."/>
            <person name="Li W."/>
            <person name="Chen H.Y."/>
            <person name="Chen S.E."/>
            <person name="Zhou L.G."/>
            <person name="Ni X.B."/>
            <person name="Tian J.H."/>
            <person name="Sheng Y."/>
            <person name="Liu T."/>
            <person name="Pan Y.S."/>
            <person name="Xia L.Y."/>
            <person name="Li J."/>
            <person name="Zhao F."/>
            <person name="Cao W.C."/>
        </authorList>
    </citation>
    <scope>NUCLEOTIDE SEQUENCE [LARGE SCALE GENOMIC DNA]</scope>
    <source>
        <strain evidence="1">Iper-2018</strain>
    </source>
</reference>
<dbReference type="EMBL" id="JABSTQ010009844">
    <property type="protein sequence ID" value="KAG0425457.1"/>
    <property type="molecule type" value="Genomic_DNA"/>
</dbReference>
<dbReference type="Proteomes" id="UP000805193">
    <property type="component" value="Unassembled WGS sequence"/>
</dbReference>
<organism evidence="1 2">
    <name type="scientific">Ixodes persulcatus</name>
    <name type="common">Taiga tick</name>
    <dbReference type="NCBI Taxonomy" id="34615"/>
    <lineage>
        <taxon>Eukaryota</taxon>
        <taxon>Metazoa</taxon>
        <taxon>Ecdysozoa</taxon>
        <taxon>Arthropoda</taxon>
        <taxon>Chelicerata</taxon>
        <taxon>Arachnida</taxon>
        <taxon>Acari</taxon>
        <taxon>Parasitiformes</taxon>
        <taxon>Ixodida</taxon>
        <taxon>Ixodoidea</taxon>
        <taxon>Ixodidae</taxon>
        <taxon>Ixodinae</taxon>
        <taxon>Ixodes</taxon>
    </lineage>
</organism>
<name>A0AC60PY35_IXOPE</name>
<keyword evidence="2" id="KW-1185">Reference proteome</keyword>
<accession>A0AC60PY35</accession>
<comment type="caution">
    <text evidence="1">The sequence shown here is derived from an EMBL/GenBank/DDBJ whole genome shotgun (WGS) entry which is preliminary data.</text>
</comment>
<proteinExistence type="predicted"/>
<sequence>MDRYKSLGIDLQAGHHYLLAHERKAKSRRNKSIATARALWGYSRCEVTRVVWKMVAVPGLTFGNAVLCLPSGTRQYLEVRQREVGRSALGASRTAPNEAVQGDMGWSSFEAREARAKLGFERRLSWMSDAGPDKFSSMCIFGASRVPTRWVRRMRQLAQRSLIFSPLKRRELWRFLSYALVHDGLLHMGSNVILQLAFGLPLEVVHSWWRVMIVYCSGVQCGPLAQSFFNPHVYLAGSSSGVYALQTAHLAHIVTNFRDMEFVWIRLLGLLFIYGNDLYWVLTGPQRRQGRYFSYAGHYGGALAGLLGSISPQSGASGGTNRFRS</sequence>
<gene>
    <name evidence="1" type="ORF">HPB47_027380</name>
</gene>